<name>A0A0B8QBP3_9VIBR</name>
<dbReference type="EMBL" id="BBSC01000007">
    <property type="protein sequence ID" value="GAM77085.1"/>
    <property type="molecule type" value="Genomic_DNA"/>
</dbReference>
<evidence type="ECO:0000313" key="1">
    <source>
        <dbReference type="EMBL" id="GAM77085.1"/>
    </source>
</evidence>
<dbReference type="Proteomes" id="UP000031666">
    <property type="component" value="Unassembled WGS sequence"/>
</dbReference>
<evidence type="ECO:0000313" key="2">
    <source>
        <dbReference type="Proteomes" id="UP000031666"/>
    </source>
</evidence>
<dbReference type="AlphaFoldDB" id="A0A0B8QBP3"/>
<reference evidence="1 2" key="1">
    <citation type="submission" date="2015-01" db="EMBL/GenBank/DDBJ databases">
        <title>Vibrio sp. C94 JCM 19241 whole genome shotgun sequence.</title>
        <authorList>
            <person name="Sawabe T."/>
            <person name="Meirelles P."/>
            <person name="Feng G."/>
            <person name="Sayaka M."/>
            <person name="Hattori M."/>
            <person name="Ohkuma M."/>
        </authorList>
    </citation>
    <scope>NUCLEOTIDE SEQUENCE [LARGE SCALE GENOMIC DNA]</scope>
    <source>
        <strain evidence="2">JCM 19241</strain>
    </source>
</reference>
<reference evidence="1 2" key="2">
    <citation type="submission" date="2015-01" db="EMBL/GenBank/DDBJ databases">
        <authorList>
            <consortium name="NBRP consortium"/>
            <person name="Sawabe T."/>
            <person name="Meirelles P."/>
            <person name="Feng G."/>
            <person name="Sayaka M."/>
            <person name="Hattori M."/>
            <person name="Ohkuma M."/>
        </authorList>
    </citation>
    <scope>NUCLEOTIDE SEQUENCE [LARGE SCALE GENOMIC DNA]</scope>
    <source>
        <strain evidence="2">JCM 19241</strain>
    </source>
</reference>
<sequence>MGNFIELDINPVELELSQTEKLTKPIEAMSIDEYLECLSYTETDELPTQDEMSKEVVDKMNSTYSKVMVGGKFRIAEERGSNLIFHPKNELKDFNAHLICHYKQSDSRGAVTRKRINAIDAFMQSSKASRFSEVIFNPAKVGDYGVTKNLFNGFPKTPDTSKLSS</sequence>
<dbReference type="STRING" id="1481914.JCM19241_5981"/>
<accession>A0A0B8QBP3</accession>
<protein>
    <submittedName>
        <fullName evidence="1">Uncharacterized protein</fullName>
    </submittedName>
</protein>
<gene>
    <name evidence="1" type="ORF">JCM19241_5981</name>
</gene>
<proteinExistence type="predicted"/>
<comment type="caution">
    <text evidence="1">The sequence shown here is derived from an EMBL/GenBank/DDBJ whole genome shotgun (WGS) entry which is preliminary data.</text>
</comment>
<organism evidence="1 2">
    <name type="scientific">Vibrio ishigakensis</name>
    <dbReference type="NCBI Taxonomy" id="1481914"/>
    <lineage>
        <taxon>Bacteria</taxon>
        <taxon>Pseudomonadati</taxon>
        <taxon>Pseudomonadota</taxon>
        <taxon>Gammaproteobacteria</taxon>
        <taxon>Vibrionales</taxon>
        <taxon>Vibrionaceae</taxon>
        <taxon>Vibrio</taxon>
    </lineage>
</organism>